<evidence type="ECO:0000313" key="7">
    <source>
        <dbReference type="Ensembl" id="ENSPLAP00000009437.1"/>
    </source>
</evidence>
<protein>
    <recommendedName>
        <fullName evidence="6">PLAC domain-containing protein</fullName>
    </recommendedName>
</protein>
<keyword evidence="8" id="KW-1185">Reference proteome</keyword>
<sequence>MFLVLCAGTSALLSLQCSQTCGGGVQKRQVFCKQRLADGSILELPDTFCPSRAPDNQRPCGRQDCPPQWVTADWSQCSVTCGNGIQTLQAVCRKQGENGQYSIVNSINCSMIARPIRIRSCFLRHCEVDTWAPCSASCGGGSQTRRVRCMMGPEGSLREVQTRHCLGKGKKPSSSRLCNILPSEECRDSTRYCERVRQLELCPLQQFKSRCCHSCRKT</sequence>
<evidence type="ECO:0000256" key="4">
    <source>
        <dbReference type="ARBA" id="ARBA00022737"/>
    </source>
</evidence>
<dbReference type="PROSITE" id="PS50092">
    <property type="entry name" value="TSP1"/>
    <property type="match status" value="3"/>
</dbReference>
<dbReference type="SMART" id="SM00209">
    <property type="entry name" value="TSP1"/>
    <property type="match status" value="3"/>
</dbReference>
<dbReference type="Pfam" id="PF19030">
    <property type="entry name" value="TSP1_ADAMTS"/>
    <property type="match status" value="3"/>
</dbReference>
<dbReference type="GO" id="GO:0005576">
    <property type="term" value="C:extracellular region"/>
    <property type="evidence" value="ECO:0007669"/>
    <property type="project" value="UniProtKB-SubCell"/>
</dbReference>
<reference evidence="7" key="1">
    <citation type="submission" date="2025-08" db="UniProtKB">
        <authorList>
            <consortium name="Ensembl"/>
        </authorList>
    </citation>
    <scope>IDENTIFICATION</scope>
</reference>
<dbReference type="Pfam" id="PF08686">
    <property type="entry name" value="PLAC"/>
    <property type="match status" value="1"/>
</dbReference>
<dbReference type="GO" id="GO:0006508">
    <property type="term" value="P:proteolysis"/>
    <property type="evidence" value="ECO:0007669"/>
    <property type="project" value="TreeGrafter"/>
</dbReference>
<keyword evidence="3 5" id="KW-0732">Signal</keyword>
<name>A0A3B3U9Z7_9TELE</name>
<dbReference type="SUPFAM" id="SSF82895">
    <property type="entry name" value="TSP-1 type 1 repeat"/>
    <property type="match status" value="3"/>
</dbReference>
<evidence type="ECO:0000256" key="3">
    <source>
        <dbReference type="ARBA" id="ARBA00022729"/>
    </source>
</evidence>
<evidence type="ECO:0000256" key="1">
    <source>
        <dbReference type="ARBA" id="ARBA00004613"/>
    </source>
</evidence>
<dbReference type="AlphaFoldDB" id="A0A3B3U9Z7"/>
<evidence type="ECO:0000256" key="5">
    <source>
        <dbReference type="SAM" id="SignalP"/>
    </source>
</evidence>
<feature type="signal peptide" evidence="5">
    <location>
        <begin position="1"/>
        <end position="22"/>
    </location>
</feature>
<proteinExistence type="predicted"/>
<dbReference type="STRING" id="48699.ENSPLAP00000009437"/>
<dbReference type="PANTHER" id="PTHR13723">
    <property type="entry name" value="ADAMTS A DISINTEGRIN AND METALLOPROTEASE WITH THROMBOSPONDIN MOTIFS PROTEASE"/>
    <property type="match status" value="1"/>
</dbReference>
<evidence type="ECO:0000313" key="8">
    <source>
        <dbReference type="Proteomes" id="UP000261500"/>
    </source>
</evidence>
<dbReference type="PROSITE" id="PS50900">
    <property type="entry name" value="PLAC"/>
    <property type="match status" value="1"/>
</dbReference>
<dbReference type="Ensembl" id="ENSPLAT00000001218.1">
    <property type="protein sequence ID" value="ENSPLAP00000009437.1"/>
    <property type="gene ID" value="ENSPLAG00000012200.1"/>
</dbReference>
<keyword evidence="2" id="KW-0964">Secreted</keyword>
<dbReference type="GeneTree" id="ENSGT00940000159642"/>
<feature type="chain" id="PRO_5017177850" description="PLAC domain-containing protein" evidence="5">
    <location>
        <begin position="23"/>
        <end position="218"/>
    </location>
</feature>
<dbReference type="InterPro" id="IPR000884">
    <property type="entry name" value="TSP1_rpt"/>
</dbReference>
<reference evidence="7" key="2">
    <citation type="submission" date="2025-09" db="UniProtKB">
        <authorList>
            <consortium name="Ensembl"/>
        </authorList>
    </citation>
    <scope>IDENTIFICATION</scope>
</reference>
<dbReference type="Gene3D" id="2.20.100.10">
    <property type="entry name" value="Thrombospondin type-1 (TSP1) repeat"/>
    <property type="match status" value="3"/>
</dbReference>
<dbReference type="Proteomes" id="UP000261500">
    <property type="component" value="Unplaced"/>
</dbReference>
<dbReference type="InterPro" id="IPR010909">
    <property type="entry name" value="PLAC"/>
</dbReference>
<organism evidence="7 8">
    <name type="scientific">Poecilia latipinna</name>
    <name type="common">sailfin molly</name>
    <dbReference type="NCBI Taxonomy" id="48699"/>
    <lineage>
        <taxon>Eukaryota</taxon>
        <taxon>Metazoa</taxon>
        <taxon>Chordata</taxon>
        <taxon>Craniata</taxon>
        <taxon>Vertebrata</taxon>
        <taxon>Euteleostomi</taxon>
        <taxon>Actinopterygii</taxon>
        <taxon>Neopterygii</taxon>
        <taxon>Teleostei</taxon>
        <taxon>Neoteleostei</taxon>
        <taxon>Acanthomorphata</taxon>
        <taxon>Ovalentaria</taxon>
        <taxon>Atherinomorphae</taxon>
        <taxon>Cyprinodontiformes</taxon>
        <taxon>Poeciliidae</taxon>
        <taxon>Poeciliinae</taxon>
        <taxon>Poecilia</taxon>
    </lineage>
</organism>
<dbReference type="GO" id="GO:0004222">
    <property type="term" value="F:metalloendopeptidase activity"/>
    <property type="evidence" value="ECO:0007669"/>
    <property type="project" value="TreeGrafter"/>
</dbReference>
<dbReference type="InterPro" id="IPR036383">
    <property type="entry name" value="TSP1_rpt_sf"/>
</dbReference>
<dbReference type="InterPro" id="IPR050439">
    <property type="entry name" value="ADAMTS_ADAMTS-like"/>
</dbReference>
<dbReference type="GO" id="GO:0030198">
    <property type="term" value="P:extracellular matrix organization"/>
    <property type="evidence" value="ECO:0007669"/>
    <property type="project" value="TreeGrafter"/>
</dbReference>
<evidence type="ECO:0000256" key="2">
    <source>
        <dbReference type="ARBA" id="ARBA00022525"/>
    </source>
</evidence>
<feature type="domain" description="PLAC" evidence="6">
    <location>
        <begin position="182"/>
        <end position="218"/>
    </location>
</feature>
<keyword evidence="4" id="KW-0677">Repeat</keyword>
<dbReference type="PANTHER" id="PTHR13723:SF281">
    <property type="entry name" value="PAPILIN"/>
    <property type="match status" value="1"/>
</dbReference>
<evidence type="ECO:0000259" key="6">
    <source>
        <dbReference type="PROSITE" id="PS50900"/>
    </source>
</evidence>
<dbReference type="GO" id="GO:0031012">
    <property type="term" value="C:extracellular matrix"/>
    <property type="evidence" value="ECO:0007669"/>
    <property type="project" value="TreeGrafter"/>
</dbReference>
<comment type="subcellular location">
    <subcellularLocation>
        <location evidence="1">Secreted</location>
    </subcellularLocation>
</comment>
<accession>A0A3B3U9Z7</accession>